<feature type="transmembrane region" description="Helical" evidence="6">
    <location>
        <begin position="355"/>
        <end position="375"/>
    </location>
</feature>
<feature type="transmembrane region" description="Helical" evidence="6">
    <location>
        <begin position="474"/>
        <end position="495"/>
    </location>
</feature>
<reference evidence="7" key="1">
    <citation type="submission" date="2019-11" db="EMBL/GenBank/DDBJ databases">
        <title>Genomic insights into an expanded diversity of filamentous marine cyanobacteria reveals the extraordinary biosynthetic potential of Moorea and Okeania.</title>
        <authorList>
            <person name="Ferreira Leao T."/>
            <person name="Wang M."/>
            <person name="Moss N."/>
            <person name="Da Silva R."/>
            <person name="Sanders J."/>
            <person name="Nurk S."/>
            <person name="Gurevich A."/>
            <person name="Humphrey G."/>
            <person name="Reher R."/>
            <person name="Zhu Q."/>
            <person name="Belda-Ferre P."/>
            <person name="Glukhov E."/>
            <person name="Rex R."/>
            <person name="Dorrestein P.C."/>
            <person name="Knight R."/>
            <person name="Pevzner P."/>
            <person name="Gerwick W.H."/>
            <person name="Gerwick L."/>
        </authorList>
    </citation>
    <scope>NUCLEOTIDE SEQUENCE</scope>
    <source>
        <strain evidence="7">SIO1C4</strain>
    </source>
</reference>
<comment type="subcellular location">
    <subcellularLocation>
        <location evidence="1">Cell membrane</location>
        <topology evidence="1">Multi-pass membrane protein</topology>
    </subcellularLocation>
</comment>
<feature type="transmembrane region" description="Helical" evidence="6">
    <location>
        <begin position="12"/>
        <end position="33"/>
    </location>
</feature>
<dbReference type="AlphaFoldDB" id="A0A6B3NA24"/>
<evidence type="ECO:0000256" key="6">
    <source>
        <dbReference type="SAM" id="Phobius"/>
    </source>
</evidence>
<evidence type="ECO:0000256" key="1">
    <source>
        <dbReference type="ARBA" id="ARBA00004651"/>
    </source>
</evidence>
<dbReference type="Pfam" id="PF01943">
    <property type="entry name" value="Polysacc_synt"/>
    <property type="match status" value="1"/>
</dbReference>
<proteinExistence type="predicted"/>
<dbReference type="PANTHER" id="PTHR30250:SF26">
    <property type="entry name" value="PSMA PROTEIN"/>
    <property type="match status" value="1"/>
</dbReference>
<keyword evidence="2" id="KW-1003">Cell membrane</keyword>
<sequence length="511" mass="56022">MSASKRINFAVAVSWLSRAVTILANLFLIPILFRYMGKEALGLWFLLGNSQAFLSLLGMGIEPTLTRQIALAKGKSGADPEVELTEESKQHIGDLVVTGRTILQWLSVAVFLIAWVSGYALISQLKLQEVSPQTVFWAWTLMCAGYAVGIWVSYLNSLLMGIGYVGLNSLMSTALALLTIMANIGAVMLGGGLLALAAISVVANLVQRFAILGFIHKRKHELLTIQGKWNATLAKSMVKLSLHSWLTTLGTFLILKTDQYFIALASGTKDIPSYHAAYQLASNLRVLAVSFAISSAPFLGQMWQAGDLNKIHKIVINNCRISLLIMACGTSFLLISGKELTSLWLGNDVFIGYKILATFCIMLTFEVQNVCLIYSARATGNEEYAISSLAAGVLNIGLTMILIKPLGLWGVSLATLLSLMLTNNWYALYKPLLRLKLNLKEYINKVVMIWLLSLVLSLFLGSTIKYLLSITNYNYSWLTLITSAIVSGVIFLIGIRSTVFIKKSKSSHIAQ</sequence>
<evidence type="ECO:0000256" key="2">
    <source>
        <dbReference type="ARBA" id="ARBA00022475"/>
    </source>
</evidence>
<feature type="transmembrane region" description="Helical" evidence="6">
    <location>
        <begin position="409"/>
        <end position="428"/>
    </location>
</feature>
<dbReference type="InterPro" id="IPR002797">
    <property type="entry name" value="Polysacc_synth"/>
</dbReference>
<keyword evidence="5 6" id="KW-0472">Membrane</keyword>
<dbReference type="GO" id="GO:0005886">
    <property type="term" value="C:plasma membrane"/>
    <property type="evidence" value="ECO:0007669"/>
    <property type="project" value="UniProtKB-SubCell"/>
</dbReference>
<protein>
    <submittedName>
        <fullName evidence="7">Oligosaccharide flippase family protein</fullName>
    </submittedName>
</protein>
<name>A0A6B3NA24_9CYAN</name>
<dbReference type="PANTHER" id="PTHR30250">
    <property type="entry name" value="PST FAMILY PREDICTED COLANIC ACID TRANSPORTER"/>
    <property type="match status" value="1"/>
</dbReference>
<feature type="transmembrane region" description="Helical" evidence="6">
    <location>
        <begin position="174"/>
        <end position="206"/>
    </location>
</feature>
<feature type="transmembrane region" description="Helical" evidence="6">
    <location>
        <begin position="102"/>
        <end position="122"/>
    </location>
</feature>
<evidence type="ECO:0000313" key="7">
    <source>
        <dbReference type="EMBL" id="NER26924.1"/>
    </source>
</evidence>
<comment type="caution">
    <text evidence="7">The sequence shown here is derived from an EMBL/GenBank/DDBJ whole genome shotgun (WGS) entry which is preliminary data.</text>
</comment>
<feature type="transmembrane region" description="Helical" evidence="6">
    <location>
        <begin position="384"/>
        <end position="403"/>
    </location>
</feature>
<evidence type="ECO:0000256" key="4">
    <source>
        <dbReference type="ARBA" id="ARBA00022989"/>
    </source>
</evidence>
<feature type="transmembrane region" description="Helical" evidence="6">
    <location>
        <begin position="40"/>
        <end position="61"/>
    </location>
</feature>
<evidence type="ECO:0000256" key="3">
    <source>
        <dbReference type="ARBA" id="ARBA00022692"/>
    </source>
</evidence>
<keyword evidence="3 6" id="KW-0812">Transmembrane</keyword>
<feature type="transmembrane region" description="Helical" evidence="6">
    <location>
        <begin position="315"/>
        <end position="335"/>
    </location>
</feature>
<evidence type="ECO:0000256" key="5">
    <source>
        <dbReference type="ARBA" id="ARBA00023136"/>
    </source>
</evidence>
<gene>
    <name evidence="7" type="ORF">F6J89_04650</name>
</gene>
<feature type="transmembrane region" description="Helical" evidence="6">
    <location>
        <begin position="449"/>
        <end position="468"/>
    </location>
</feature>
<dbReference type="EMBL" id="JAAHFQ010000058">
    <property type="protein sequence ID" value="NER26924.1"/>
    <property type="molecule type" value="Genomic_DNA"/>
</dbReference>
<feature type="transmembrane region" description="Helical" evidence="6">
    <location>
        <begin position="134"/>
        <end position="154"/>
    </location>
</feature>
<organism evidence="7">
    <name type="scientific">Symploca sp. SIO1C4</name>
    <dbReference type="NCBI Taxonomy" id="2607765"/>
    <lineage>
        <taxon>Bacteria</taxon>
        <taxon>Bacillati</taxon>
        <taxon>Cyanobacteriota</taxon>
        <taxon>Cyanophyceae</taxon>
        <taxon>Coleofasciculales</taxon>
        <taxon>Coleofasciculaceae</taxon>
        <taxon>Symploca</taxon>
    </lineage>
</organism>
<dbReference type="InterPro" id="IPR050833">
    <property type="entry name" value="Poly_Biosynth_Transport"/>
</dbReference>
<keyword evidence="4 6" id="KW-1133">Transmembrane helix</keyword>
<accession>A0A6B3NA24</accession>